<dbReference type="Proteomes" id="UP000327157">
    <property type="component" value="Chromosome 2"/>
</dbReference>
<feature type="domain" description="J" evidence="2">
    <location>
        <begin position="95"/>
        <end position="161"/>
    </location>
</feature>
<reference evidence="3 4" key="3">
    <citation type="submission" date="2019-11" db="EMBL/GenBank/DDBJ databases">
        <title>A de novo genome assembly of a pear dwarfing rootstock.</title>
        <authorList>
            <person name="Wang F."/>
            <person name="Wang J."/>
            <person name="Li S."/>
            <person name="Zhang Y."/>
            <person name="Fang M."/>
            <person name="Ma L."/>
            <person name="Zhao Y."/>
            <person name="Jiang S."/>
        </authorList>
    </citation>
    <scope>NUCLEOTIDE SEQUENCE [LARGE SCALE GENOMIC DNA]</scope>
    <source>
        <strain evidence="3">S2</strain>
        <tissue evidence="3">Leaf</tissue>
    </source>
</reference>
<dbReference type="PANTHER" id="PTHR44137:SF57">
    <property type="entry name" value="CHAPERONE DNAJ-DOMAIN PROTEIN"/>
    <property type="match status" value="1"/>
</dbReference>
<evidence type="ECO:0000256" key="1">
    <source>
        <dbReference type="SAM" id="MobiDB-lite"/>
    </source>
</evidence>
<feature type="region of interest" description="Disordered" evidence="1">
    <location>
        <begin position="168"/>
        <end position="201"/>
    </location>
</feature>
<keyword evidence="4" id="KW-1185">Reference proteome</keyword>
<dbReference type="PROSITE" id="PS00636">
    <property type="entry name" value="DNAJ_1"/>
    <property type="match status" value="1"/>
</dbReference>
<dbReference type="SMART" id="SM00271">
    <property type="entry name" value="DnaJ"/>
    <property type="match status" value="1"/>
</dbReference>
<dbReference type="InterPro" id="IPR018253">
    <property type="entry name" value="DnaJ_domain_CS"/>
</dbReference>
<dbReference type="PANTHER" id="PTHR44137">
    <property type="entry name" value="BNAC03G44070D PROTEIN"/>
    <property type="match status" value="1"/>
</dbReference>
<reference evidence="3 4" key="1">
    <citation type="submission" date="2019-09" db="EMBL/GenBank/DDBJ databases">
        <authorList>
            <person name="Ou C."/>
        </authorList>
    </citation>
    <scope>NUCLEOTIDE SEQUENCE [LARGE SCALE GENOMIC DNA]</scope>
    <source>
        <strain evidence="3">S2</strain>
        <tissue evidence="3">Leaf</tissue>
    </source>
</reference>
<evidence type="ECO:0000313" key="4">
    <source>
        <dbReference type="Proteomes" id="UP000327157"/>
    </source>
</evidence>
<dbReference type="InterPro" id="IPR036869">
    <property type="entry name" value="J_dom_sf"/>
</dbReference>
<name>A0A5N5HL63_9ROSA</name>
<dbReference type="EMBL" id="SMOL01000157">
    <property type="protein sequence ID" value="KAB2627353.1"/>
    <property type="molecule type" value="Genomic_DNA"/>
</dbReference>
<dbReference type="Gene3D" id="1.10.287.110">
    <property type="entry name" value="DnaJ domain"/>
    <property type="match status" value="1"/>
</dbReference>
<reference evidence="4" key="2">
    <citation type="submission" date="2019-10" db="EMBL/GenBank/DDBJ databases">
        <title>A de novo genome assembly of a pear dwarfing rootstock.</title>
        <authorList>
            <person name="Wang F."/>
            <person name="Wang J."/>
            <person name="Li S."/>
            <person name="Zhang Y."/>
            <person name="Fang M."/>
            <person name="Ma L."/>
            <person name="Zhao Y."/>
            <person name="Jiang S."/>
        </authorList>
    </citation>
    <scope>NUCLEOTIDE SEQUENCE [LARGE SCALE GENOMIC DNA]</scope>
</reference>
<evidence type="ECO:0000313" key="3">
    <source>
        <dbReference type="EMBL" id="KAB2627353.1"/>
    </source>
</evidence>
<dbReference type="SUPFAM" id="SSF46565">
    <property type="entry name" value="Chaperone J-domain"/>
    <property type="match status" value="1"/>
</dbReference>
<proteinExistence type="predicted"/>
<protein>
    <submittedName>
        <fullName evidence="3">DnaJ-like protein subfamily C member 7-like protein</fullName>
    </submittedName>
</protein>
<sequence length="233" mass="25789">MVSISKLKSSKMAIGRSRIPSNSIPQPLCPDHIINLARKAAVKARDAAEAYFTLGNFEYAIMQAKAAKEFDPDLHAMENYGAAYQVHSAVSHKQNWYLVLGIENPTVADSETIKKQYKRLALALHPDKNASIAAEGAFKHVKAAWDVLSNPAKREAYDKSLKRQQQFQAAHGSNKRRASKCKPPQSKRSNTFPCKRSSPSGDGSFYKKTIKIIRKSNPGQKATVMMVSVCRVA</sequence>
<comment type="caution">
    <text evidence="3">The sequence shown here is derived from an EMBL/GenBank/DDBJ whole genome shotgun (WGS) entry which is preliminary data.</text>
</comment>
<dbReference type="Pfam" id="PF00226">
    <property type="entry name" value="DnaJ"/>
    <property type="match status" value="1"/>
</dbReference>
<organism evidence="3 4">
    <name type="scientific">Pyrus ussuriensis x Pyrus communis</name>
    <dbReference type="NCBI Taxonomy" id="2448454"/>
    <lineage>
        <taxon>Eukaryota</taxon>
        <taxon>Viridiplantae</taxon>
        <taxon>Streptophyta</taxon>
        <taxon>Embryophyta</taxon>
        <taxon>Tracheophyta</taxon>
        <taxon>Spermatophyta</taxon>
        <taxon>Magnoliopsida</taxon>
        <taxon>eudicotyledons</taxon>
        <taxon>Gunneridae</taxon>
        <taxon>Pentapetalae</taxon>
        <taxon>rosids</taxon>
        <taxon>fabids</taxon>
        <taxon>Rosales</taxon>
        <taxon>Rosaceae</taxon>
        <taxon>Amygdaloideae</taxon>
        <taxon>Maleae</taxon>
        <taxon>Pyrus</taxon>
    </lineage>
</organism>
<dbReference type="OrthoDB" id="10250354at2759"/>
<dbReference type="PRINTS" id="PR00625">
    <property type="entry name" value="JDOMAIN"/>
</dbReference>
<dbReference type="CDD" id="cd06257">
    <property type="entry name" value="DnaJ"/>
    <property type="match status" value="1"/>
</dbReference>
<feature type="compositionally biased region" description="Polar residues" evidence="1">
    <location>
        <begin position="186"/>
        <end position="201"/>
    </location>
</feature>
<evidence type="ECO:0000259" key="2">
    <source>
        <dbReference type="PROSITE" id="PS50076"/>
    </source>
</evidence>
<dbReference type="PROSITE" id="PS50076">
    <property type="entry name" value="DNAJ_2"/>
    <property type="match status" value="1"/>
</dbReference>
<dbReference type="InterPro" id="IPR001623">
    <property type="entry name" value="DnaJ_domain"/>
</dbReference>
<dbReference type="AlphaFoldDB" id="A0A5N5HL63"/>
<gene>
    <name evidence="3" type="ORF">D8674_020971</name>
</gene>
<accession>A0A5N5HL63</accession>